<reference evidence="12 13" key="1">
    <citation type="submission" date="2019-04" db="EMBL/GenBank/DDBJ databases">
        <title>Comparative genomics and transcriptomics to analyze fruiting body development in filamentous ascomycetes.</title>
        <authorList>
            <consortium name="DOE Joint Genome Institute"/>
            <person name="Lutkenhaus R."/>
            <person name="Traeger S."/>
            <person name="Breuer J."/>
            <person name="Kuo A."/>
            <person name="Lipzen A."/>
            <person name="Pangilinan J."/>
            <person name="Dilworth D."/>
            <person name="Sandor L."/>
            <person name="Poggeler S."/>
            <person name="Barry K."/>
            <person name="Grigoriev I.V."/>
            <person name="Nowrousian M."/>
        </authorList>
    </citation>
    <scope>NUCLEOTIDE SEQUENCE [LARGE SCALE GENOMIC DNA]</scope>
    <source>
        <strain evidence="12 13">CBS 389.68</strain>
    </source>
</reference>
<keyword evidence="10" id="KW-0670">Pyruvate</keyword>
<evidence type="ECO:0000256" key="3">
    <source>
        <dbReference type="ARBA" id="ARBA00012243"/>
    </source>
</evidence>
<dbReference type="GO" id="GO:0004609">
    <property type="term" value="F:phosphatidylserine decarboxylase activity"/>
    <property type="evidence" value="ECO:0007669"/>
    <property type="project" value="UniProtKB-EC"/>
</dbReference>
<evidence type="ECO:0000256" key="6">
    <source>
        <dbReference type="ARBA" id="ARBA00023098"/>
    </source>
</evidence>
<organism evidence="12 13">
    <name type="scientific">Ascodesmis nigricans</name>
    <dbReference type="NCBI Taxonomy" id="341454"/>
    <lineage>
        <taxon>Eukaryota</taxon>
        <taxon>Fungi</taxon>
        <taxon>Dikarya</taxon>
        <taxon>Ascomycota</taxon>
        <taxon>Pezizomycotina</taxon>
        <taxon>Pezizomycetes</taxon>
        <taxon>Pezizales</taxon>
        <taxon>Ascodesmidaceae</taxon>
        <taxon>Ascodesmis</taxon>
    </lineage>
</organism>
<dbReference type="EC" id="4.1.1.65" evidence="3"/>
<comment type="cofactor">
    <cofactor evidence="1">
        <name>pyruvate</name>
        <dbReference type="ChEBI" id="CHEBI:15361"/>
    </cofactor>
</comment>
<evidence type="ECO:0000256" key="4">
    <source>
        <dbReference type="ARBA" id="ARBA00022516"/>
    </source>
</evidence>
<evidence type="ECO:0000256" key="7">
    <source>
        <dbReference type="ARBA" id="ARBA00023209"/>
    </source>
</evidence>
<evidence type="ECO:0000313" key="12">
    <source>
        <dbReference type="EMBL" id="TGZ82829.1"/>
    </source>
</evidence>
<evidence type="ECO:0000313" key="13">
    <source>
        <dbReference type="Proteomes" id="UP000298138"/>
    </source>
</evidence>
<dbReference type="Pfam" id="PF02666">
    <property type="entry name" value="PS_Dcarbxylase"/>
    <property type="match status" value="1"/>
</dbReference>
<sequence>MILNYIHAWVDWLLGLCKLIENREVGWMTVDRKTGQRLRERQPLLKKLRLLLLFNPLTEWIDSLTWYRRSLHAKAVKYGKLESSPRSKAQIQSFVEFYGIDMEQFEPSDLDAYPTFQDFFTRHHRPGVRPIHKPTDSTHAITVADSRLVVFPTITASQKLWIKGRHFTLPHLLGLPSDSNPWTENSAIASFRLSPQDYHRYHCPVDGIVESWKKIPGTDYMVDPVAVRSEVDILTENERDVVVMRSREFGRVVFVAIGAAQVGTVKLAENFKKQGQKVKKGEELGIFEFGGSSIIVCFEPGRIEFDRDLVELSRQKIEVDVEVGMSLGRATRPGKS</sequence>
<keyword evidence="8" id="KW-0456">Lyase</keyword>
<dbReference type="Proteomes" id="UP000298138">
    <property type="component" value="Unassembled WGS sequence"/>
</dbReference>
<accession>A0A4S2N134</accession>
<dbReference type="UniPathway" id="UPA00558"/>
<keyword evidence="4" id="KW-0444">Lipid biosynthesis</keyword>
<evidence type="ECO:0000256" key="1">
    <source>
        <dbReference type="ARBA" id="ARBA00001928"/>
    </source>
</evidence>
<name>A0A4S2N134_9PEZI</name>
<evidence type="ECO:0000256" key="5">
    <source>
        <dbReference type="ARBA" id="ARBA00022793"/>
    </source>
</evidence>
<keyword evidence="13" id="KW-1185">Reference proteome</keyword>
<evidence type="ECO:0000256" key="11">
    <source>
        <dbReference type="ARBA" id="ARBA00024326"/>
    </source>
</evidence>
<evidence type="ECO:0000256" key="10">
    <source>
        <dbReference type="ARBA" id="ARBA00023317"/>
    </source>
</evidence>
<dbReference type="InterPro" id="IPR033177">
    <property type="entry name" value="PSD-B"/>
</dbReference>
<comment type="pathway">
    <text evidence="11">Phospholipid metabolism; phosphatidylethanolamine biosynthesis.</text>
</comment>
<dbReference type="STRING" id="341454.A0A4S2N134"/>
<keyword evidence="6" id="KW-0443">Lipid metabolism</keyword>
<dbReference type="InParanoid" id="A0A4S2N134"/>
<dbReference type="InterPro" id="IPR003817">
    <property type="entry name" value="PS_Dcarbxylase"/>
</dbReference>
<keyword evidence="5" id="KW-0210">Decarboxylase</keyword>
<keyword evidence="9" id="KW-1208">Phospholipid metabolism</keyword>
<dbReference type="GO" id="GO:0006646">
    <property type="term" value="P:phosphatidylethanolamine biosynthetic process"/>
    <property type="evidence" value="ECO:0007669"/>
    <property type="project" value="UniProtKB-UniPathway"/>
</dbReference>
<dbReference type="OrthoDB" id="5973539at2759"/>
<comment type="pathway">
    <text evidence="2">Lipid metabolism.</text>
</comment>
<keyword evidence="7" id="KW-0594">Phospholipid biosynthesis</keyword>
<dbReference type="EMBL" id="ML220114">
    <property type="protein sequence ID" value="TGZ82829.1"/>
    <property type="molecule type" value="Genomic_DNA"/>
</dbReference>
<dbReference type="PANTHER" id="PTHR10067">
    <property type="entry name" value="PHOSPHATIDYLSERINE DECARBOXYLASE"/>
    <property type="match status" value="1"/>
</dbReference>
<evidence type="ECO:0000256" key="2">
    <source>
        <dbReference type="ARBA" id="ARBA00005189"/>
    </source>
</evidence>
<dbReference type="NCBIfam" id="TIGR00163">
    <property type="entry name" value="PS_decarb"/>
    <property type="match status" value="1"/>
</dbReference>
<evidence type="ECO:0000256" key="8">
    <source>
        <dbReference type="ARBA" id="ARBA00023239"/>
    </source>
</evidence>
<protein>
    <recommendedName>
        <fullName evidence="3">phosphatidylserine decarboxylase</fullName>
        <ecNumber evidence="3">4.1.1.65</ecNumber>
    </recommendedName>
</protein>
<evidence type="ECO:0000256" key="9">
    <source>
        <dbReference type="ARBA" id="ARBA00023264"/>
    </source>
</evidence>
<dbReference type="PANTHER" id="PTHR10067:SF11">
    <property type="entry name" value="PHOSPHATIDYLSERINE DECARBOXYLASE"/>
    <property type="match status" value="1"/>
</dbReference>
<gene>
    <name evidence="12" type="ORF">EX30DRAFT_304180</name>
</gene>
<proteinExistence type="predicted"/>
<dbReference type="AlphaFoldDB" id="A0A4S2N134"/>